<reference evidence="9" key="1">
    <citation type="submission" date="2023-11" db="UniProtKB">
        <authorList>
            <consortium name="WormBaseParasite"/>
        </authorList>
    </citation>
    <scope>IDENTIFICATION</scope>
</reference>
<dbReference type="SUPFAM" id="SSF53686">
    <property type="entry name" value="Tryptophan synthase beta subunit-like PLP-dependent enzymes"/>
    <property type="match status" value="1"/>
</dbReference>
<dbReference type="GO" id="GO:0004794">
    <property type="term" value="F:threonine deaminase activity"/>
    <property type="evidence" value="ECO:0007669"/>
    <property type="project" value="TreeGrafter"/>
</dbReference>
<evidence type="ECO:0000256" key="1">
    <source>
        <dbReference type="ARBA" id="ARBA00001933"/>
    </source>
</evidence>
<dbReference type="AlphaFoldDB" id="A0AA85B8C9"/>
<evidence type="ECO:0000256" key="2">
    <source>
        <dbReference type="ARBA" id="ARBA00010869"/>
    </source>
</evidence>
<evidence type="ECO:0000259" key="7">
    <source>
        <dbReference type="Pfam" id="PF00291"/>
    </source>
</evidence>
<dbReference type="GO" id="GO:0006567">
    <property type="term" value="P:L-threonine catabolic process"/>
    <property type="evidence" value="ECO:0007669"/>
    <property type="project" value="TreeGrafter"/>
</dbReference>
<evidence type="ECO:0000256" key="4">
    <source>
        <dbReference type="ARBA" id="ARBA00023239"/>
    </source>
</evidence>
<dbReference type="WBParaSite" id="SMTH1_3900.1">
    <property type="protein sequence ID" value="SMTH1_3900.1"/>
    <property type="gene ID" value="SMTH1_3900"/>
</dbReference>
<dbReference type="FunFam" id="3.40.50.1100:FF:000007">
    <property type="entry name" value="L-threonine dehydratase catabolic TdcB"/>
    <property type="match status" value="1"/>
</dbReference>
<dbReference type="GO" id="GO:0003941">
    <property type="term" value="F:L-serine ammonia-lyase activity"/>
    <property type="evidence" value="ECO:0007669"/>
    <property type="project" value="TreeGrafter"/>
</dbReference>
<dbReference type="InterPro" id="IPR001926">
    <property type="entry name" value="TrpB-like_PALP"/>
</dbReference>
<dbReference type="Gene3D" id="3.40.50.1100">
    <property type="match status" value="2"/>
</dbReference>
<dbReference type="CDD" id="cd01562">
    <property type="entry name" value="Thr-dehyd"/>
    <property type="match status" value="1"/>
</dbReference>
<dbReference type="Proteomes" id="UP000050791">
    <property type="component" value="Unassembled WGS sequence"/>
</dbReference>
<name>A0AA85B8C9_9TREM</name>
<proteinExistence type="inferred from homology"/>
<keyword evidence="4" id="KW-0456">Lyase</keyword>
<evidence type="ECO:0000256" key="6">
    <source>
        <dbReference type="ARBA" id="ARBA00042605"/>
    </source>
</evidence>
<accession>A0AA85B8C9</accession>
<feature type="domain" description="Tryptophan synthase beta chain-like PALP" evidence="7">
    <location>
        <begin position="62"/>
        <end position="350"/>
    </location>
</feature>
<dbReference type="InterPro" id="IPR050147">
    <property type="entry name" value="Ser/Thr_Dehydratase"/>
</dbReference>
<evidence type="ECO:0000256" key="5">
    <source>
        <dbReference type="ARBA" id="ARBA00041766"/>
    </source>
</evidence>
<evidence type="ECO:0000313" key="9">
    <source>
        <dbReference type="WBParaSite" id="SMTH1_3900.1"/>
    </source>
</evidence>
<evidence type="ECO:0000313" key="8">
    <source>
        <dbReference type="Proteomes" id="UP000050791"/>
    </source>
</evidence>
<keyword evidence="3" id="KW-0663">Pyridoxal phosphate</keyword>
<comment type="cofactor">
    <cofactor evidence="1">
        <name>pyridoxal 5'-phosphate</name>
        <dbReference type="ChEBI" id="CHEBI:597326"/>
    </cofactor>
</comment>
<dbReference type="Pfam" id="PF00291">
    <property type="entry name" value="PALP"/>
    <property type="match status" value="1"/>
</dbReference>
<comment type="similarity">
    <text evidence="2">Belongs to the serine/threonine dehydratase family.</text>
</comment>
<protein>
    <recommendedName>
        <fullName evidence="5">L-serine deaminase</fullName>
    </recommendedName>
    <alternativeName>
        <fullName evidence="6">L-threonine dehydratase</fullName>
    </alternativeName>
</protein>
<dbReference type="InterPro" id="IPR036052">
    <property type="entry name" value="TrpB-like_PALP_sf"/>
</dbReference>
<evidence type="ECO:0000256" key="3">
    <source>
        <dbReference type="ARBA" id="ARBA00022898"/>
    </source>
</evidence>
<organism evidence="8 9">
    <name type="scientific">Schistosoma mattheei</name>
    <dbReference type="NCBI Taxonomy" id="31246"/>
    <lineage>
        <taxon>Eukaryota</taxon>
        <taxon>Metazoa</taxon>
        <taxon>Spiralia</taxon>
        <taxon>Lophotrochozoa</taxon>
        <taxon>Platyhelminthes</taxon>
        <taxon>Trematoda</taxon>
        <taxon>Digenea</taxon>
        <taxon>Strigeidida</taxon>
        <taxon>Schistosomatoidea</taxon>
        <taxon>Schistosomatidae</taxon>
        <taxon>Schistosoma</taxon>
    </lineage>
</organism>
<sequence length="456" mass="49957">MFFISEAKISLIYTGIMVNEQLVTNIPLPNAEDPDLLDPNSDPEHPKVIVFEEVKAASELIKDGIIYTPCKKSQLSLEYNMDIYFKKEFLQVTGSFKERGARNALLQLTPEEAKRGVIACSAGNHALGLAYHGSLLKIPITIIMPVNSSLMKQERCKKYGGLVLLKGNSVFESKLYASKIAKLNNLFLINGYDHPHILSGQGTIGVEILEQVPDVDAIIVPVGGGGLLAGLCVAVKSIRPEVMIVGVESNRCPGFQEAMFAGKPVYTENRQSSADGLAVSVVGVNSFETAHKLVDKVVTIDETYIYRAVVRLLEFEKSVVECSGATSLALIMANVLPELVGKKVVCILSGGNIDISSLSRVIDKGLALEGRLCRFIVVLNDRPESISELCLILNDIGANIKDISHERIWSTSGILQVQVKCTCEIQNASRRIDLEHALKTKYKHVIWGENDLMITY</sequence>
<dbReference type="PANTHER" id="PTHR48078">
    <property type="entry name" value="THREONINE DEHYDRATASE, MITOCHONDRIAL-RELATED"/>
    <property type="match status" value="1"/>
</dbReference>
<dbReference type="GO" id="GO:0009097">
    <property type="term" value="P:isoleucine biosynthetic process"/>
    <property type="evidence" value="ECO:0007669"/>
    <property type="project" value="TreeGrafter"/>
</dbReference>
<dbReference type="GO" id="GO:0006565">
    <property type="term" value="P:L-serine catabolic process"/>
    <property type="evidence" value="ECO:0007669"/>
    <property type="project" value="TreeGrafter"/>
</dbReference>
<dbReference type="PANTHER" id="PTHR48078:SF19">
    <property type="entry name" value="ACT DOMAIN-CONTAINING PROTEIN"/>
    <property type="match status" value="1"/>
</dbReference>